<dbReference type="KEGG" id="sfol:H3H32_18215"/>
<comment type="cofactor">
    <cofactor evidence="1">
        <name>Ca(2+)</name>
        <dbReference type="ChEBI" id="CHEBI:29108"/>
    </cofactor>
</comment>
<dbReference type="RefSeq" id="WP_182464077.1">
    <property type="nucleotide sequence ID" value="NZ_CP059732.1"/>
</dbReference>
<keyword evidence="6" id="KW-1185">Reference proteome</keyword>
<reference evidence="5 6" key="1">
    <citation type="submission" date="2020-07" db="EMBL/GenBank/DDBJ databases">
        <title>Spirosoma foliorum sp. nov., isolated from the leaves on the Nejang mountain Korea, Republic of.</title>
        <authorList>
            <person name="Ho H."/>
            <person name="Lee Y.-J."/>
            <person name="Nurcahyanto D.-A."/>
            <person name="Kim S.-G."/>
        </authorList>
    </citation>
    <scope>NUCLEOTIDE SEQUENCE [LARGE SCALE GENOMIC DNA]</scope>
    <source>
        <strain evidence="5 6">PL0136</strain>
    </source>
</reference>
<protein>
    <recommendedName>
        <fullName evidence="4">Glycosyl hydrolase family 92 N-terminal domain-containing protein</fullName>
    </recommendedName>
</protein>
<name>A0A7G5H6D9_9BACT</name>
<dbReference type="Proteomes" id="UP000515369">
    <property type="component" value="Chromosome"/>
</dbReference>
<dbReference type="GO" id="GO:0030246">
    <property type="term" value="F:carbohydrate binding"/>
    <property type="evidence" value="ECO:0007669"/>
    <property type="project" value="InterPro"/>
</dbReference>
<accession>A0A7G5H6D9</accession>
<dbReference type="InterPro" id="IPR014718">
    <property type="entry name" value="GH-type_carb-bd"/>
</dbReference>
<evidence type="ECO:0000259" key="4">
    <source>
        <dbReference type="Pfam" id="PF17678"/>
    </source>
</evidence>
<dbReference type="InterPro" id="IPR041371">
    <property type="entry name" value="GH92_N"/>
</dbReference>
<dbReference type="EMBL" id="CP059732">
    <property type="protein sequence ID" value="QMW06681.1"/>
    <property type="molecule type" value="Genomic_DNA"/>
</dbReference>
<keyword evidence="3" id="KW-0106">Calcium</keyword>
<evidence type="ECO:0000256" key="2">
    <source>
        <dbReference type="ARBA" id="ARBA00011245"/>
    </source>
</evidence>
<organism evidence="5 6">
    <name type="scientific">Spirosoma foliorum</name>
    <dbReference type="NCBI Taxonomy" id="2710596"/>
    <lineage>
        <taxon>Bacteria</taxon>
        <taxon>Pseudomonadati</taxon>
        <taxon>Bacteroidota</taxon>
        <taxon>Cytophagia</taxon>
        <taxon>Cytophagales</taxon>
        <taxon>Cytophagaceae</taxon>
        <taxon>Spirosoma</taxon>
    </lineage>
</organism>
<evidence type="ECO:0000313" key="6">
    <source>
        <dbReference type="Proteomes" id="UP000515369"/>
    </source>
</evidence>
<proteinExistence type="predicted"/>
<sequence length="47" mass="4873">MNQLLRVATQRLTSYVDPLISSGGHGQVFLGASVPFGGVQLGPSTSK</sequence>
<dbReference type="AlphaFoldDB" id="A0A7G5H6D9"/>
<dbReference type="Gene3D" id="2.70.98.10">
    <property type="match status" value="1"/>
</dbReference>
<dbReference type="Pfam" id="PF17678">
    <property type="entry name" value="Glyco_hydro_92N"/>
    <property type="match status" value="1"/>
</dbReference>
<evidence type="ECO:0000313" key="5">
    <source>
        <dbReference type="EMBL" id="QMW06681.1"/>
    </source>
</evidence>
<evidence type="ECO:0000256" key="1">
    <source>
        <dbReference type="ARBA" id="ARBA00001913"/>
    </source>
</evidence>
<gene>
    <name evidence="5" type="ORF">H3H32_18215</name>
</gene>
<evidence type="ECO:0000256" key="3">
    <source>
        <dbReference type="ARBA" id="ARBA00022837"/>
    </source>
</evidence>
<comment type="subunit">
    <text evidence="2">Monomer.</text>
</comment>
<feature type="domain" description="Glycosyl hydrolase family 92 N-terminal" evidence="4">
    <location>
        <begin position="15"/>
        <end position="46"/>
    </location>
</feature>